<dbReference type="SUPFAM" id="SSF48350">
    <property type="entry name" value="GTPase activation domain, GAP"/>
    <property type="match status" value="1"/>
</dbReference>
<dbReference type="InterPro" id="IPR001251">
    <property type="entry name" value="CRAL-TRIO_dom"/>
</dbReference>
<dbReference type="InterPro" id="IPR016024">
    <property type="entry name" value="ARM-type_fold"/>
</dbReference>
<dbReference type="Gene3D" id="3.40.525.10">
    <property type="entry name" value="CRAL-TRIO lipid binding domain"/>
    <property type="match status" value="1"/>
</dbReference>
<gene>
    <name evidence="5" type="ORF">I306_00310</name>
</gene>
<keyword evidence="6" id="KW-1185">Reference proteome</keyword>
<evidence type="ECO:0000313" key="6">
    <source>
        <dbReference type="Proteomes" id="UP000054272"/>
    </source>
</evidence>
<evidence type="ECO:0000256" key="3">
    <source>
        <dbReference type="SAM" id="MobiDB-lite"/>
    </source>
</evidence>
<evidence type="ECO:0000259" key="4">
    <source>
        <dbReference type="PROSITE" id="PS50018"/>
    </source>
</evidence>
<dbReference type="PANTHER" id="PTHR10194:SF142">
    <property type="entry name" value="NEUROFIBROMIN"/>
    <property type="match status" value="1"/>
</dbReference>
<sequence length="2709" mass="297121">MPSLRRGSTASPHHSFSGAPRFKSGLASSYPSYPSHPLNDSASIMSRPENQSGEQKILNALVARLVNKLPCNSGVQFVVLESDATVQSIIQSLLQLSRTRSSLVVQSLVNVLEMLSKYASSSTSLAGAPLSILHSQLYILYILNLCLSTSWRQHSHASPPPLSNTPRCWSDPYAFEDHLAKHMLSVLLVYTRLVSLDTEFGDVSGNQTPSKESKNLGTTSSSLWSKAVLASSSSCSLGTRFLQQHSYSRSSPNRDEPLGEKLSATCTTALSTVIQMTKFTARIVFYLSASNWPLVFAQIKKRVHYLTTTIEDSPDLTELRLLEWSNVDQARLSQILAEISSAFSYIKRQAQITVTTMLRKAIRNWISINPIEYEALVESGKGLEGGADNLFDVLYSISDLGSSSNARRTKAFYPLMAKLLVVCPDILRRVIARESTKGKSGLSKKISYMDSFKKGLNSTKGFEACALSYIEFMSAGMALSPRLGTSPIRGLIHDIQNDLKNALFSSSLSKEISDQNAVVEGLVALYRLNPTTTRGLLFPKLWNDSSDASKVVAVKACIMIAMEGSRLPWYPPVDDLKKEVSSSIRGVLKSCVAASTSDLYAAGRPRGSFDLPSKQTDLASEILNLYSLDPSFVFSDVRLDSNADDIASLFMTLSSFMVLPNPEVIRVAAAKTNVTLVNYVRNMCHQSDHMMGLANNAASGIWQMLLDVGRQVLFAFHDGHGDEVPASATAMREIARAVIQIAEQHPGTMFPSLKAHPAAMVVSTAGFICIASPDVEQTTLTLPIFSTLGKLTRMTQRYASGEIIASAYSTFPSNRTDAFEKLAALPAAIGRQQQQRMIRKSLRPLASGSSLTVSVWMGLASIWKTLTAKIIVADAGNSVSSKENRRMMAAGIEGLDAEESKEWQNAMSFLAALANVGLTKLKPQCLSEIIGKEGFLPAAYDQNISDPGALIETFIKRCIELLMSSSITVRESAKAALGSELPTTMCRVLVAQMIKLLSRAINPSGVNVSDSFTTFVEQAVTILRLQVDRMGPDDDVPSVQVDMGELLYLLGKYIQRLGRSDLFLRLKTRYIHLIEAALRKPDNVLTASAGKFKIVALDWLAEWSMEISRDSDVYSSSMDPSARYQRELDHACLRTMVPVTDGLKLSAGGEESEDPQGVLKSRLFYRHYCNLVKVIEKSNSEEDKSSAQTPSVHGQSSSKPTGPDDAPTLAILALSNLLSANIDVGLKHCLALGYHEDPNLRIVFMQLLTNILQQGMRFGGLAAKRISYAPKLYLEGLMNPNLALALAMVDVCPQTGAEVDELSTLLFRVFEGKGTLLGLMRVLIEREVNMTNHESELFRANSITMRMITIFAKTYGYNHVRATLQPLILSLAEKPSECSFELDPRKAAPGDDIERNSDHLRLMCQALLDLICSSTPRVPLMFRAVCHHIWEVVDNRFPNSRHSAVGSFIFLRFFCPAIVSPESIDLDVNPDTRETRRALLLITKVIQNLANNVVFKEPHMKVLNPFLSDNIKQVTKFLSDIAIRPKTIEIQKAAKTFQEEAERSQDLDGDDAIIHRFVFKHQARLEASLSSMPKSFKHAPNSKVAETEFDGPAALERLRKVMNATGAPPDATLLAASVKAQAYDEFMRHNQGRNVDSVREVFYEGPASQNGQRIFYFIVSRVALIDYDLLAYHVFLTLEKVTECFDLIIDLTDFSNSTELPMVWLKKSIQLCPSGILSCLNTLVFYNPNSYARKRLRHLISELLTISKSCWAKTSCPETYQISGAPAGKSVVAASSPSELVDHIPFSSLALPEHTMALAYEADHVFTNLVCLSDHGMQIPVVVKLGHDCLQVASWRKQDLTSSLKSYIIDVVKLNAIDDIITGGGFPSDQVVIKHSQKETLTFLSRKCNEMAHIIRSVRSRLREDTPLNSRVLRPTDVPATLLNVALLNLTSSNETLRMGAYILVNELSQFFKYDLASGALKVSAGLTIPSNSIFWVHDLSFALANSASHLTLEFLKEWVIGFSKADTPLKTASLLYVGPWLAHLDQFSRPTRDHAEESVKQVRGIVRSLVSITVAERRRLHLTIQEHLWTPLAKAHESLIDIMLFELIHGAIDAGLGSDKTECIADILVSISSTNIRGKVISRLRKSLAQTYLQPSNHLTENANWNEVCALARITLALGFNPTTALDAQLFLPEIFHVVTLLLGAGPVIMRQTVYGLLVSIIHSLASNATVGEMDAEALAVLLRRVQEPEMMKSFGLTQGEGDLELSGLPKKDETDVHSLDCVEEVSKFLGEVLVAGAVSVDCANAWRARWMGLVAATCFQHNPATQPQAFTVLGYLASDEVDDDLIYQILVAMSTALSHFIESDSILISSMLRCLGCIIPGLLSDSQYVTSLFWLAIGVLQLGYIPLFAPGLQLMITALRSINTISNGMQFTELMEFLLNARRTVTDQVKKLDQVSGVSFDTEFTFSLIAIIYKGVRHPSTKKLTTEVLLELLQLAANPGESSAGDGTVVIPSGVAYFVALISISASSGDELKGVFKAARLHVDDNQMDIERVSVFSLLSIPDNSTALLLVSLVVSLLNGSGGSDAENVILYKLLADASAEIPEVLAMAYDSLIPHIVATLTTTNNTLIINSSTTILERALSDPNYTFTNPSAILSADSSTSLPHGGHGTVYASSISSNPSVVAAREQVLDDLGMKGLAEIAFPQVKVDRLNMMAKWVASLIENFTI</sequence>
<dbReference type="InterPro" id="IPR039360">
    <property type="entry name" value="Ras_GTPase"/>
</dbReference>
<feature type="domain" description="Ras-GAP" evidence="4">
    <location>
        <begin position="1298"/>
        <end position="1491"/>
    </location>
</feature>
<dbReference type="InterPro" id="IPR023152">
    <property type="entry name" value="RasGAP_CS"/>
</dbReference>
<keyword evidence="1" id="KW-0343">GTPase activation</keyword>
<dbReference type="InterPro" id="IPR036865">
    <property type="entry name" value="CRAL-TRIO_dom_sf"/>
</dbReference>
<dbReference type="PROSITE" id="PS00509">
    <property type="entry name" value="RAS_GTPASE_ACTIV_1"/>
    <property type="match status" value="1"/>
</dbReference>
<dbReference type="Pfam" id="PF00616">
    <property type="entry name" value="RasGAP"/>
    <property type="match status" value="2"/>
</dbReference>
<dbReference type="PANTHER" id="PTHR10194">
    <property type="entry name" value="RAS GTPASE-ACTIVATING PROTEINS"/>
    <property type="match status" value="1"/>
</dbReference>
<feature type="compositionally biased region" description="Polar residues" evidence="3">
    <location>
        <begin position="1"/>
        <end position="14"/>
    </location>
</feature>
<organism evidence="5 6">
    <name type="scientific">Cryptococcus gattii EJB2</name>
    <dbReference type="NCBI Taxonomy" id="1296103"/>
    <lineage>
        <taxon>Eukaryota</taxon>
        <taxon>Fungi</taxon>
        <taxon>Dikarya</taxon>
        <taxon>Basidiomycota</taxon>
        <taxon>Agaricomycotina</taxon>
        <taxon>Tremellomycetes</taxon>
        <taxon>Tremellales</taxon>
        <taxon>Cryptococcaceae</taxon>
        <taxon>Cryptococcus</taxon>
        <taxon>Cryptococcus gattii species complex</taxon>
    </lineage>
</organism>
<feature type="compositionally biased region" description="Polar residues" evidence="3">
    <location>
        <begin position="1186"/>
        <end position="1200"/>
    </location>
</feature>
<dbReference type="PROSITE" id="PS50018">
    <property type="entry name" value="RAS_GTPASE_ACTIV_2"/>
    <property type="match status" value="1"/>
</dbReference>
<evidence type="ECO:0000256" key="1">
    <source>
        <dbReference type="ARBA" id="ARBA00022468"/>
    </source>
</evidence>
<accession>A0ABR5C3M2</accession>
<proteinExistence type="predicted"/>
<feature type="region of interest" description="Disordered" evidence="3">
    <location>
        <begin position="1"/>
        <end position="20"/>
    </location>
</feature>
<dbReference type="InterPro" id="IPR008936">
    <property type="entry name" value="Rho_GTPase_activation_prot"/>
</dbReference>
<evidence type="ECO:0000256" key="2">
    <source>
        <dbReference type="ARBA" id="ARBA00022553"/>
    </source>
</evidence>
<name>A0ABR5C3M2_9TREE</name>
<dbReference type="Proteomes" id="UP000054272">
    <property type="component" value="Unassembled WGS sequence"/>
</dbReference>
<dbReference type="InterPro" id="IPR001936">
    <property type="entry name" value="RasGAP_dom"/>
</dbReference>
<evidence type="ECO:0000313" key="5">
    <source>
        <dbReference type="EMBL" id="KIR82476.1"/>
    </source>
</evidence>
<feature type="region of interest" description="Disordered" evidence="3">
    <location>
        <begin position="1179"/>
        <end position="1204"/>
    </location>
</feature>
<protein>
    <submittedName>
        <fullName evidence="5">Neurofibromin 1</fullName>
    </submittedName>
</protein>
<reference evidence="5 6" key="1">
    <citation type="submission" date="2015-01" db="EMBL/GenBank/DDBJ databases">
        <title>The Genome Sequence of Cryptococcus gattii EJB2.</title>
        <authorList>
            <consortium name="The Broad Institute Genomics Platform"/>
            <person name="Cuomo C."/>
            <person name="Litvintseva A."/>
            <person name="Chen Y."/>
            <person name="Heitman J."/>
            <person name="Sun S."/>
            <person name="Springer D."/>
            <person name="Dromer F."/>
            <person name="Young S."/>
            <person name="Zeng Q."/>
            <person name="Gargeya S."/>
            <person name="Abouelleil A."/>
            <person name="Alvarado L."/>
            <person name="Chapman S.B."/>
            <person name="Gainer-Dewar J."/>
            <person name="Goldberg J."/>
            <person name="Griggs A."/>
            <person name="Gujja S."/>
            <person name="Hansen M."/>
            <person name="Howarth C."/>
            <person name="Imamovic A."/>
            <person name="Larimer J."/>
            <person name="Murphy C."/>
            <person name="Naylor J."/>
            <person name="Pearson M."/>
            <person name="Priest M."/>
            <person name="Roberts A."/>
            <person name="Saif S."/>
            <person name="Shea T."/>
            <person name="Sykes S."/>
            <person name="Wortman J."/>
            <person name="Nusbaum C."/>
            <person name="Birren B."/>
        </authorList>
    </citation>
    <scope>NUCLEOTIDE SEQUENCE [LARGE SCALE GENOMIC DNA]</scope>
    <source>
        <strain evidence="5 6">EJB2</strain>
    </source>
</reference>
<dbReference type="Pfam" id="PF13716">
    <property type="entry name" value="CRAL_TRIO_2"/>
    <property type="match status" value="1"/>
</dbReference>
<dbReference type="Gene3D" id="1.10.506.10">
    <property type="entry name" value="GTPase Activation - p120gap, domain 1"/>
    <property type="match status" value="2"/>
</dbReference>
<dbReference type="Gene3D" id="2.30.29.30">
    <property type="entry name" value="Pleckstrin-homology domain (PH domain)/Phosphotyrosine-binding domain (PTB)"/>
    <property type="match status" value="1"/>
</dbReference>
<dbReference type="SMART" id="SM00323">
    <property type="entry name" value="RasGAP"/>
    <property type="match status" value="1"/>
</dbReference>
<dbReference type="SUPFAM" id="SSF48371">
    <property type="entry name" value="ARM repeat"/>
    <property type="match status" value="1"/>
</dbReference>
<keyword evidence="2" id="KW-0597">Phosphoprotein</keyword>
<dbReference type="EMBL" id="KN848559">
    <property type="protein sequence ID" value="KIR82476.1"/>
    <property type="molecule type" value="Genomic_DNA"/>
</dbReference>
<dbReference type="InterPro" id="IPR011993">
    <property type="entry name" value="PH-like_dom_sf"/>
</dbReference>